<feature type="compositionally biased region" description="Low complexity" evidence="1">
    <location>
        <begin position="15"/>
        <end position="29"/>
    </location>
</feature>
<dbReference type="InterPro" id="IPR011059">
    <property type="entry name" value="Metal-dep_hydrolase_composite"/>
</dbReference>
<accession>A0A327KDV8</accession>
<dbReference type="Gene3D" id="3.10.310.70">
    <property type="match status" value="1"/>
</dbReference>
<dbReference type="InterPro" id="IPR013108">
    <property type="entry name" value="Amidohydro_3"/>
</dbReference>
<dbReference type="EMBL" id="NPEX01000496">
    <property type="protein sequence ID" value="RAI36334.1"/>
    <property type="molecule type" value="Genomic_DNA"/>
</dbReference>
<evidence type="ECO:0000259" key="2">
    <source>
        <dbReference type="Pfam" id="PF07969"/>
    </source>
</evidence>
<feature type="domain" description="Amidohydrolase 3" evidence="2">
    <location>
        <begin position="144"/>
        <end position="628"/>
    </location>
</feature>
<protein>
    <recommendedName>
        <fullName evidence="2">Amidohydrolase 3 domain-containing protein</fullName>
    </recommendedName>
</protein>
<name>A0A327KDV8_9BRAD</name>
<dbReference type="Gene3D" id="2.30.40.10">
    <property type="entry name" value="Urease, subunit C, domain 1"/>
    <property type="match status" value="1"/>
</dbReference>
<evidence type="ECO:0000313" key="3">
    <source>
        <dbReference type="EMBL" id="RAI36334.1"/>
    </source>
</evidence>
<comment type="caution">
    <text evidence="3">The sequence shown here is derived from an EMBL/GenBank/DDBJ whole genome shotgun (WGS) entry which is preliminary data.</text>
</comment>
<dbReference type="SUPFAM" id="SSF51338">
    <property type="entry name" value="Composite domain of metallo-dependent hydrolases"/>
    <property type="match status" value="1"/>
</dbReference>
<proteinExistence type="predicted"/>
<organism evidence="3 4">
    <name type="scientific">Rhodoplanes roseus</name>
    <dbReference type="NCBI Taxonomy" id="29409"/>
    <lineage>
        <taxon>Bacteria</taxon>
        <taxon>Pseudomonadati</taxon>
        <taxon>Pseudomonadota</taxon>
        <taxon>Alphaproteobacteria</taxon>
        <taxon>Hyphomicrobiales</taxon>
        <taxon>Nitrobacteraceae</taxon>
        <taxon>Rhodoplanes</taxon>
    </lineage>
</organism>
<dbReference type="InterPro" id="IPR032466">
    <property type="entry name" value="Metal_Hydrolase"/>
</dbReference>
<dbReference type="InterPro" id="IPR033932">
    <property type="entry name" value="YtcJ-like"/>
</dbReference>
<dbReference type="InterPro" id="IPR006311">
    <property type="entry name" value="TAT_signal"/>
</dbReference>
<dbReference type="SUPFAM" id="SSF51556">
    <property type="entry name" value="Metallo-dependent hydrolases"/>
    <property type="match status" value="1"/>
</dbReference>
<dbReference type="Gene3D" id="3.20.20.140">
    <property type="entry name" value="Metal-dependent hydrolases"/>
    <property type="match status" value="1"/>
</dbReference>
<dbReference type="PANTHER" id="PTHR22642">
    <property type="entry name" value="IMIDAZOLONEPROPIONASE"/>
    <property type="match status" value="1"/>
</dbReference>
<evidence type="ECO:0000313" key="4">
    <source>
        <dbReference type="Proteomes" id="UP000249130"/>
    </source>
</evidence>
<keyword evidence="4" id="KW-1185">Reference proteome</keyword>
<dbReference type="GO" id="GO:0016810">
    <property type="term" value="F:hydrolase activity, acting on carbon-nitrogen (but not peptide) bonds"/>
    <property type="evidence" value="ECO:0007669"/>
    <property type="project" value="InterPro"/>
</dbReference>
<sequence length="706" mass="76414">MRFTVRRGGCDDTSRLTATPPSLTLAPTTNIRTPVRSNETCSGEKRMCLFCGTKPFGFEAASLSRRHFMAGAAAMGGLYAAARTVEPVVALAQDGKADIIIENAKVVTLDPKTPRAEAIAIAGDKIVGVGSRRDLEQFRGPSTRIVDAGQRVVVPGLNDAHTHFIRGGLTYSQEVRWDGVPSLALALQMLKEQAARTPAPHWVQVMGGWTPHQFKEKRLPTLEEINAATGDVPCYVMHLYDRGFVNKAGLRALGWNRDTPEPFGGVIARDGSGMPTGLVVATTSLVSLLSVFAKVPKLSPEDQITSTRHMMRELNRLGMTSLIDAGGGGQNYPEHYQAIAKLAADKALTVRIGYTLMAQRPGREIEDYKGWLAKAKLYEGDDYFRLCGAGEYTVWAAGDNTNFAKDPIMQPPIMEEKLTEVLTFVAQNGWPFRMHASFDFTAQRILGVVEKVHKQVPVDKLRWGLEHCEGITARSLERLQALGGSLGLQNRMSLDGEAYVEKWGLEASADAPAFGRIREMGIPYALGTDGNRAASHNPWVGIQWLVTGRTVGGLRHAAERNLLSREEALKAYTTNGAYISNEEDKKGTLSVGKWADLAVLNEDYFSIPEDRISQMSAALTIVGGKVVYGDGQYAGLAPAALAVAPDWLPIKHYAGYGRQASADFGSRHAGLDDGRALAAAMIADAMPTVVGDDGRSWTLGCGCGLL</sequence>
<reference evidence="3 4" key="1">
    <citation type="submission" date="2017-07" db="EMBL/GenBank/DDBJ databases">
        <title>Draft Genome Sequences of Select Purple Nonsulfur Bacteria.</title>
        <authorList>
            <person name="Lasarre B."/>
            <person name="Mckinlay J.B."/>
        </authorList>
    </citation>
    <scope>NUCLEOTIDE SEQUENCE [LARGE SCALE GENOMIC DNA]</scope>
    <source>
        <strain evidence="3 4">DSM 5909</strain>
    </source>
</reference>
<dbReference type="CDD" id="cd01300">
    <property type="entry name" value="YtcJ_like"/>
    <property type="match status" value="1"/>
</dbReference>
<gene>
    <name evidence="3" type="ORF">CH341_30420</name>
</gene>
<evidence type="ECO:0000256" key="1">
    <source>
        <dbReference type="SAM" id="MobiDB-lite"/>
    </source>
</evidence>
<dbReference type="PANTHER" id="PTHR22642:SF21">
    <property type="entry name" value="PERIPLASMIC PROTEIN"/>
    <property type="match status" value="1"/>
</dbReference>
<dbReference type="Proteomes" id="UP000249130">
    <property type="component" value="Unassembled WGS sequence"/>
</dbReference>
<dbReference type="OrthoDB" id="9811399at2"/>
<dbReference type="PROSITE" id="PS51318">
    <property type="entry name" value="TAT"/>
    <property type="match status" value="1"/>
</dbReference>
<dbReference type="Pfam" id="PF07969">
    <property type="entry name" value="Amidohydro_3"/>
    <property type="match status" value="1"/>
</dbReference>
<feature type="region of interest" description="Disordered" evidence="1">
    <location>
        <begin position="1"/>
        <end position="29"/>
    </location>
</feature>
<dbReference type="AlphaFoldDB" id="A0A327KDV8"/>